<dbReference type="SMART" id="SM00909">
    <property type="entry name" value="Germane"/>
    <property type="match status" value="1"/>
</dbReference>
<gene>
    <name evidence="3" type="primary">lpqB</name>
    <name evidence="4" type="ORF">BKA21_000741</name>
    <name evidence="3" type="ORF">Col01nite_33260</name>
</gene>
<keyword evidence="6" id="KW-1185">Reference proteome</keyword>
<dbReference type="EMBL" id="BONN01000013">
    <property type="protein sequence ID" value="GIG34167.1"/>
    <property type="molecule type" value="Genomic_DNA"/>
</dbReference>
<dbReference type="InterPro" id="IPR019606">
    <property type="entry name" value="GerMN"/>
</dbReference>
<dbReference type="Proteomes" id="UP000618382">
    <property type="component" value="Unassembled WGS sequence"/>
</dbReference>
<accession>A0A7Y9FDU0</accession>
<evidence type="ECO:0000313" key="3">
    <source>
        <dbReference type="EMBL" id="GIG34167.1"/>
    </source>
</evidence>
<keyword evidence="3" id="KW-0449">Lipoprotein</keyword>
<organism evidence="4 5">
    <name type="scientific">Cellulomonas oligotrophica</name>
    <dbReference type="NCBI Taxonomy" id="931536"/>
    <lineage>
        <taxon>Bacteria</taxon>
        <taxon>Bacillati</taxon>
        <taxon>Actinomycetota</taxon>
        <taxon>Actinomycetes</taxon>
        <taxon>Micrococcales</taxon>
        <taxon>Cellulomonadaceae</taxon>
        <taxon>Cellulomonas</taxon>
    </lineage>
</organism>
<evidence type="ECO:0000313" key="5">
    <source>
        <dbReference type="Proteomes" id="UP000577956"/>
    </source>
</evidence>
<dbReference type="Proteomes" id="UP000577956">
    <property type="component" value="Unassembled WGS sequence"/>
</dbReference>
<dbReference type="Pfam" id="PF10646">
    <property type="entry name" value="Germane"/>
    <property type="match status" value="1"/>
</dbReference>
<dbReference type="Pfam" id="PF10647">
    <property type="entry name" value="Gmad1"/>
    <property type="match status" value="1"/>
</dbReference>
<dbReference type="InterPro" id="IPR018910">
    <property type="entry name" value="LpqB_C"/>
</dbReference>
<feature type="domain" description="GerMN" evidence="2">
    <location>
        <begin position="211"/>
        <end position="299"/>
    </location>
</feature>
<comment type="caution">
    <text evidence="4">The sequence shown here is derived from an EMBL/GenBank/DDBJ whole genome shotgun (WGS) entry which is preliminary data.</text>
</comment>
<dbReference type="SUPFAM" id="SSF63829">
    <property type="entry name" value="Calcium-dependent phosphotriesterase"/>
    <property type="match status" value="1"/>
</dbReference>
<reference evidence="3 6" key="2">
    <citation type="submission" date="2021-01" db="EMBL/GenBank/DDBJ databases">
        <title>Whole genome shotgun sequence of Cellulomonas oligotrophica NBRC 109435.</title>
        <authorList>
            <person name="Komaki H."/>
            <person name="Tamura T."/>
        </authorList>
    </citation>
    <scope>NUCLEOTIDE SEQUENCE [LARGE SCALE GENOMIC DNA]</scope>
    <source>
        <strain evidence="3 6">NBRC 109435</strain>
    </source>
</reference>
<evidence type="ECO:0000313" key="6">
    <source>
        <dbReference type="Proteomes" id="UP000618382"/>
    </source>
</evidence>
<evidence type="ECO:0000259" key="2">
    <source>
        <dbReference type="SMART" id="SM00909"/>
    </source>
</evidence>
<name>A0A7Y9FDU0_9CELL</name>
<feature type="chain" id="PRO_5038416310" evidence="1">
    <location>
        <begin position="33"/>
        <end position="556"/>
    </location>
</feature>
<dbReference type="Pfam" id="PF25976">
    <property type="entry name" value="LpqB_N"/>
    <property type="match status" value="1"/>
</dbReference>
<dbReference type="AlphaFoldDB" id="A0A7Y9FDU0"/>
<feature type="signal peptide" evidence="1">
    <location>
        <begin position="1"/>
        <end position="32"/>
    </location>
</feature>
<evidence type="ECO:0000313" key="4">
    <source>
        <dbReference type="EMBL" id="NYD85192.1"/>
    </source>
</evidence>
<proteinExistence type="predicted"/>
<protein>
    <submittedName>
        <fullName evidence="3">Lipoprotein LpqB</fullName>
    </submittedName>
</protein>
<dbReference type="RefSeq" id="WP_140458578.1">
    <property type="nucleotide sequence ID" value="NZ_BAABFI010000032.1"/>
</dbReference>
<sequence>MSAARTTPTRRRRRTGARALVGLLAVALAGCAAIPTSGAVVEGDVEVGERDRVVVLAQGPQADAAPEEIVEGFLLAGAAEVTADFAVTREYLVPQARSEWDPLAGAVVAEDVTYEQTGDARITAEATVLGTLDAEGRYAQAPEGARESLVFELQQDGDGSWRIARAPDGLVVTARDLERQFRATSVYFLTPDHRHLVPELRWFPDRDLALATAVVRALLAGPSPWLRDAVISEIPAGAELRPEAVTVEDGVAELSLQPAQAVQEADRGLLLAQVEASLRPLGVTSVEVSAGGVLLEGASTLEVWEGGDAEVVADGALLRLAGGTATPVEGVEPGPVTGLARSEDGATRVAVRPPGELVQIGADGVVPLLSRTALVPPSVDPEGYVWSASGVAGRPLLALAPSGEEVEVDADWLADRAVRGLRVSRDGTRVAVVSAGADGTTLDVAGVVRDETGAPVRLGPPVRAGAPLDPSGPVVWVDDVTLAVLTQGDVGAPSLVTVGGPSTPLPVVADAVALAAGRGERSLLVLTADGDLLRYDGRTWVRVPGVGPVTAAAYPG</sequence>
<keyword evidence="1" id="KW-0732">Signal</keyword>
<evidence type="ECO:0000256" key="1">
    <source>
        <dbReference type="SAM" id="SignalP"/>
    </source>
</evidence>
<dbReference type="InterPro" id="IPR059026">
    <property type="entry name" value="LpqB_N"/>
</dbReference>
<dbReference type="PROSITE" id="PS51257">
    <property type="entry name" value="PROKAR_LIPOPROTEIN"/>
    <property type="match status" value="1"/>
</dbReference>
<dbReference type="EMBL" id="JACCBK010000001">
    <property type="protein sequence ID" value="NYD85192.1"/>
    <property type="molecule type" value="Genomic_DNA"/>
</dbReference>
<reference evidence="4 5" key="1">
    <citation type="submission" date="2020-07" db="EMBL/GenBank/DDBJ databases">
        <title>Sequencing the genomes of 1000 actinobacteria strains.</title>
        <authorList>
            <person name="Klenk H.-P."/>
        </authorList>
    </citation>
    <scope>NUCLEOTIDE SEQUENCE [LARGE SCALE GENOMIC DNA]</scope>
    <source>
        <strain evidence="4 5">DSM 24482</strain>
    </source>
</reference>